<dbReference type="InterPro" id="IPR036179">
    <property type="entry name" value="Ig-like_dom_sf"/>
</dbReference>
<evidence type="ECO:0000256" key="3">
    <source>
        <dbReference type="SAM" id="SignalP"/>
    </source>
</evidence>
<organism evidence="5 6">
    <name type="scientific">Onychostoma macrolepis</name>
    <dbReference type="NCBI Taxonomy" id="369639"/>
    <lineage>
        <taxon>Eukaryota</taxon>
        <taxon>Metazoa</taxon>
        <taxon>Chordata</taxon>
        <taxon>Craniata</taxon>
        <taxon>Vertebrata</taxon>
        <taxon>Euteleostomi</taxon>
        <taxon>Actinopterygii</taxon>
        <taxon>Neopterygii</taxon>
        <taxon>Teleostei</taxon>
        <taxon>Ostariophysi</taxon>
        <taxon>Cypriniformes</taxon>
        <taxon>Cyprinidae</taxon>
        <taxon>Acrossocheilinae</taxon>
        <taxon>Onychostoma</taxon>
    </lineage>
</organism>
<comment type="caution">
    <text evidence="5">The sequence shown here is derived from an EMBL/GenBank/DDBJ whole genome shotgun (WGS) entry which is preliminary data.</text>
</comment>
<accession>A0A7J6BLD4</accession>
<dbReference type="AlphaFoldDB" id="A0A7J6BLD4"/>
<dbReference type="InterPro" id="IPR003599">
    <property type="entry name" value="Ig_sub"/>
</dbReference>
<keyword evidence="1" id="KW-1015">Disulfide bond</keyword>
<feature type="region of interest" description="Disordered" evidence="2">
    <location>
        <begin position="224"/>
        <end position="246"/>
    </location>
</feature>
<dbReference type="PANTHER" id="PTHR23267">
    <property type="entry name" value="IMMUNOGLOBULIN LIGHT CHAIN"/>
    <property type="match status" value="1"/>
</dbReference>
<feature type="domain" description="Ig-like" evidence="4">
    <location>
        <begin position="19"/>
        <end position="126"/>
    </location>
</feature>
<dbReference type="Gene3D" id="2.60.40.10">
    <property type="entry name" value="Immunoglobulins"/>
    <property type="match status" value="2"/>
</dbReference>
<dbReference type="FunFam" id="2.60.40.10:FF:000283">
    <property type="entry name" value="Immunoglobulin kappa constant"/>
    <property type="match status" value="1"/>
</dbReference>
<dbReference type="Pfam" id="PF07686">
    <property type="entry name" value="V-set"/>
    <property type="match status" value="1"/>
</dbReference>
<dbReference type="SMART" id="SM00409">
    <property type="entry name" value="IG"/>
    <property type="match status" value="1"/>
</dbReference>
<feature type="chain" id="PRO_5029776913" description="Ig-like domain-containing protein" evidence="3">
    <location>
        <begin position="20"/>
        <end position="344"/>
    </location>
</feature>
<evidence type="ECO:0000256" key="1">
    <source>
        <dbReference type="ARBA" id="ARBA00023157"/>
    </source>
</evidence>
<sequence length="344" mass="37244">MTFIILILILGMYFQDSAGQVTVIQTPTEKHVQNGQTVALTCKTSSAIGRQSDGACKNCFSWYLQKPGEAPKLVVYYINTLHTGTPSRFRGNGADHGTDFSLTISGVQTEDTGDYYCMAINWISNSWVWTFGGGTKLLLAGPTLKPSVSLLPPSSLQISGGSAALLCLLSSYSPQGAQVSWTLDGSEVTEGVVTSAESEQNGRYSRSSVLTLSKARWEAERSMSAKRSLASNEETRSGRRVGGSSEDLEKCNTAAALDSCESCLTQDTQIRLIFRREQRSLEKHQHCERLTETLVERGLMRSSSMCYFADILLSLFPACFAEGQDATAAVAAVLLASALVTTPR</sequence>
<dbReference type="SUPFAM" id="SSF48726">
    <property type="entry name" value="Immunoglobulin"/>
    <property type="match status" value="2"/>
</dbReference>
<protein>
    <recommendedName>
        <fullName evidence="4">Ig-like domain-containing protein</fullName>
    </recommendedName>
</protein>
<dbReference type="EMBL" id="JAAMOB010000025">
    <property type="protein sequence ID" value="KAF4095461.1"/>
    <property type="molecule type" value="Genomic_DNA"/>
</dbReference>
<evidence type="ECO:0000259" key="4">
    <source>
        <dbReference type="PROSITE" id="PS50835"/>
    </source>
</evidence>
<dbReference type="InterPro" id="IPR050150">
    <property type="entry name" value="IgV_Light_Chain"/>
</dbReference>
<dbReference type="InterPro" id="IPR013783">
    <property type="entry name" value="Ig-like_fold"/>
</dbReference>
<keyword evidence="3" id="KW-0732">Signal</keyword>
<dbReference type="InterPro" id="IPR013106">
    <property type="entry name" value="Ig_V-set"/>
</dbReference>
<dbReference type="SMART" id="SM00407">
    <property type="entry name" value="IGc1"/>
    <property type="match status" value="1"/>
</dbReference>
<dbReference type="Pfam" id="PF07654">
    <property type="entry name" value="C1-set"/>
    <property type="match status" value="1"/>
</dbReference>
<keyword evidence="6" id="KW-1185">Reference proteome</keyword>
<proteinExistence type="predicted"/>
<dbReference type="PROSITE" id="PS50835">
    <property type="entry name" value="IG_LIKE"/>
    <property type="match status" value="2"/>
</dbReference>
<evidence type="ECO:0000313" key="6">
    <source>
        <dbReference type="Proteomes" id="UP000579812"/>
    </source>
</evidence>
<dbReference type="Proteomes" id="UP000579812">
    <property type="component" value="Unassembled WGS sequence"/>
</dbReference>
<evidence type="ECO:0000256" key="2">
    <source>
        <dbReference type="SAM" id="MobiDB-lite"/>
    </source>
</evidence>
<evidence type="ECO:0000313" key="5">
    <source>
        <dbReference type="EMBL" id="KAF4095461.1"/>
    </source>
</evidence>
<dbReference type="InterPro" id="IPR003597">
    <property type="entry name" value="Ig_C1-set"/>
</dbReference>
<gene>
    <name evidence="5" type="ORF">G5714_024539</name>
</gene>
<feature type="signal peptide" evidence="3">
    <location>
        <begin position="1"/>
        <end position="19"/>
    </location>
</feature>
<dbReference type="SMART" id="SM00406">
    <property type="entry name" value="IGv"/>
    <property type="match status" value="1"/>
</dbReference>
<dbReference type="InterPro" id="IPR007110">
    <property type="entry name" value="Ig-like_dom"/>
</dbReference>
<name>A0A7J6BLD4_9TELE</name>
<reference evidence="5 6" key="1">
    <citation type="submission" date="2020-04" db="EMBL/GenBank/DDBJ databases">
        <title>Chromosome-level genome assembly of a cyprinid fish Onychostoma macrolepis by integration of Nanopore Sequencing, Bionano and Hi-C technology.</title>
        <authorList>
            <person name="Wang D."/>
        </authorList>
    </citation>
    <scope>NUCLEOTIDE SEQUENCE [LARGE SCALE GENOMIC DNA]</scope>
    <source>
        <strain evidence="5">SWU-2019</strain>
        <tissue evidence="5">Muscle</tissue>
    </source>
</reference>
<feature type="domain" description="Ig-like" evidence="4">
    <location>
        <begin position="146"/>
        <end position="218"/>
    </location>
</feature>